<feature type="non-terminal residue" evidence="4">
    <location>
        <position position="1"/>
    </location>
</feature>
<keyword evidence="2" id="KW-0597">Phosphoprotein</keyword>
<dbReference type="PANTHER" id="PTHR44845">
    <property type="entry name" value="CARRIER DOMAIN-CONTAINING PROTEIN"/>
    <property type="match status" value="1"/>
</dbReference>
<name>A0AAW6KHZ3_9BACI</name>
<dbReference type="InterPro" id="IPR000873">
    <property type="entry name" value="AMP-dep_synth/lig_dom"/>
</dbReference>
<dbReference type="FunFam" id="3.40.50.980:FF:000002">
    <property type="entry name" value="Enterobactin synthetase component F"/>
    <property type="match status" value="1"/>
</dbReference>
<sequence>QRQFPLTEDDVIVLKSSFSFDASIWQLFWWMIPGASMYLLPQDWEKDPALMTEAFTNEGVTTAHFIPAMANSFLDQVEMETEEKRTSLAKTLKRVFAGGEALAPQTAARFARSLPETAVIHGYGPTEATVDAAFYRYDHEKDRERMRLPIGKPVPGARLYILDSEKAVQPIGVAGELYIAGAGVARGYLNRPELTEERFLDDPFYSGERMYQTGDLA</sequence>
<accession>A0AAW6KHZ3</accession>
<feature type="non-terminal residue" evidence="4">
    <location>
        <position position="217"/>
    </location>
</feature>
<feature type="domain" description="AMP-dependent synthetase/ligase" evidence="3">
    <location>
        <begin position="4"/>
        <end position="189"/>
    </location>
</feature>
<dbReference type="RefSeq" id="WP_274686100.1">
    <property type="nucleotide sequence ID" value="NZ_JARAFO010000531.1"/>
</dbReference>
<dbReference type="SUPFAM" id="SSF56801">
    <property type="entry name" value="Acetyl-CoA synthetase-like"/>
    <property type="match status" value="1"/>
</dbReference>
<reference evidence="4" key="1">
    <citation type="submission" date="2022-12" db="EMBL/GenBank/DDBJ databases">
        <title>Draft Genome Sequences of Bacillus licheniformis and Bacillus paralicheniformis strains isolated from Irish skim milk powders.</title>
        <authorList>
            <person name="Lourenco A."/>
            <person name="Li F."/>
            <person name="Geraldine D."/>
            <person name="Tobin J.T."/>
            <person name="Butler F."/>
            <person name="Jordan K."/>
            <person name="Obrien T."/>
        </authorList>
    </citation>
    <scope>NUCLEOTIDE SEQUENCE</scope>
    <source>
        <strain evidence="4">3370</strain>
    </source>
</reference>
<keyword evidence="1" id="KW-0596">Phosphopantetheine</keyword>
<gene>
    <name evidence="4" type="ORF">PVN32_25825</name>
</gene>
<dbReference type="AlphaFoldDB" id="A0AAW6KHZ3"/>
<dbReference type="PANTHER" id="PTHR44845:SF7">
    <property type="entry name" value="PLIPASTATIN SYNTHASE SUBUNIT D"/>
    <property type="match status" value="1"/>
</dbReference>
<organism evidence="4 5">
    <name type="scientific">Bacillus paralicheniformis</name>
    <dbReference type="NCBI Taxonomy" id="1648923"/>
    <lineage>
        <taxon>Bacteria</taxon>
        <taxon>Bacillati</taxon>
        <taxon>Bacillota</taxon>
        <taxon>Bacilli</taxon>
        <taxon>Bacillales</taxon>
        <taxon>Bacillaceae</taxon>
        <taxon>Bacillus</taxon>
    </lineage>
</organism>
<dbReference type="Gene3D" id="3.40.50.980">
    <property type="match status" value="1"/>
</dbReference>
<dbReference type="Pfam" id="PF00501">
    <property type="entry name" value="AMP-binding"/>
    <property type="match status" value="1"/>
</dbReference>
<evidence type="ECO:0000256" key="1">
    <source>
        <dbReference type="ARBA" id="ARBA00022450"/>
    </source>
</evidence>
<dbReference type="EMBL" id="JARAFO010000531">
    <property type="protein sequence ID" value="MDE1455515.1"/>
    <property type="molecule type" value="Genomic_DNA"/>
</dbReference>
<evidence type="ECO:0000313" key="5">
    <source>
        <dbReference type="Proteomes" id="UP001216709"/>
    </source>
</evidence>
<protein>
    <submittedName>
        <fullName evidence="4">AMP-binding protein</fullName>
    </submittedName>
</protein>
<dbReference type="Gene3D" id="2.30.38.10">
    <property type="entry name" value="Luciferase, Domain 3"/>
    <property type="match status" value="1"/>
</dbReference>
<evidence type="ECO:0000256" key="2">
    <source>
        <dbReference type="ARBA" id="ARBA00022553"/>
    </source>
</evidence>
<comment type="caution">
    <text evidence="4">The sequence shown here is derived from an EMBL/GenBank/DDBJ whole genome shotgun (WGS) entry which is preliminary data.</text>
</comment>
<dbReference type="Proteomes" id="UP001216709">
    <property type="component" value="Unassembled WGS sequence"/>
</dbReference>
<evidence type="ECO:0000313" key="4">
    <source>
        <dbReference type="EMBL" id="MDE1455515.1"/>
    </source>
</evidence>
<evidence type="ECO:0000259" key="3">
    <source>
        <dbReference type="Pfam" id="PF00501"/>
    </source>
</evidence>
<proteinExistence type="predicted"/>